<proteinExistence type="predicted"/>
<sequence length="103" mass="12048">MRGCLEIFLFFNLHYAKFHVDIFRICLSKDNSKKDVELMGLSHGNWASATEKKEKRRFCQPPDLEFIAVTPNSTMPNKMDQVDTLYMLVCKRNTDSERISQDI</sequence>
<reference evidence="1" key="1">
    <citation type="submission" date="2021-05" db="EMBL/GenBank/DDBJ databases">
        <authorList>
            <person name="Alioto T."/>
            <person name="Alioto T."/>
            <person name="Gomez Garrido J."/>
        </authorList>
    </citation>
    <scope>NUCLEOTIDE SEQUENCE</scope>
</reference>
<protein>
    <submittedName>
        <fullName evidence="1">Uncharacterized protein</fullName>
    </submittedName>
</protein>
<evidence type="ECO:0000313" key="1">
    <source>
        <dbReference type="EMBL" id="CAG6742556.1"/>
    </source>
</evidence>
<name>A0A8D9E6P2_9HEMI</name>
<accession>A0A8D9E6P2</accession>
<dbReference type="AlphaFoldDB" id="A0A8D9E6P2"/>
<organism evidence="1">
    <name type="scientific">Cacopsylla melanoneura</name>
    <dbReference type="NCBI Taxonomy" id="428564"/>
    <lineage>
        <taxon>Eukaryota</taxon>
        <taxon>Metazoa</taxon>
        <taxon>Ecdysozoa</taxon>
        <taxon>Arthropoda</taxon>
        <taxon>Hexapoda</taxon>
        <taxon>Insecta</taxon>
        <taxon>Pterygota</taxon>
        <taxon>Neoptera</taxon>
        <taxon>Paraneoptera</taxon>
        <taxon>Hemiptera</taxon>
        <taxon>Sternorrhyncha</taxon>
        <taxon>Psylloidea</taxon>
        <taxon>Psyllidae</taxon>
        <taxon>Psyllinae</taxon>
        <taxon>Cacopsylla</taxon>
    </lineage>
</organism>
<dbReference type="EMBL" id="HBUF01436786">
    <property type="protein sequence ID" value="CAG6742556.1"/>
    <property type="molecule type" value="Transcribed_RNA"/>
</dbReference>